<evidence type="ECO:0000313" key="2">
    <source>
        <dbReference type="Proteomes" id="UP000587396"/>
    </source>
</evidence>
<protein>
    <submittedName>
        <fullName evidence="1">Uncharacterized protein</fullName>
    </submittedName>
</protein>
<gene>
    <name evidence="1" type="ORF">H7313_01520</name>
</gene>
<dbReference type="AlphaFoldDB" id="A0A842JG80"/>
<name>A0A842JG80_9ACTN</name>
<evidence type="ECO:0000313" key="1">
    <source>
        <dbReference type="EMBL" id="MBC2888040.1"/>
    </source>
</evidence>
<accession>A0A842JG80</accession>
<reference evidence="1 2" key="1">
    <citation type="submission" date="2020-08" db="EMBL/GenBank/DDBJ databases">
        <authorList>
            <person name="Liu C."/>
            <person name="Sun Q."/>
        </authorList>
    </citation>
    <scope>NUCLEOTIDE SEQUENCE [LARGE SCALE GENOMIC DNA]</scope>
    <source>
        <strain evidence="1 2">N22</strain>
    </source>
</reference>
<comment type="caution">
    <text evidence="1">The sequence shown here is derived from an EMBL/GenBank/DDBJ whole genome shotgun (WGS) entry which is preliminary data.</text>
</comment>
<dbReference type="EMBL" id="JACMSE010000001">
    <property type="protein sequence ID" value="MBC2888040.1"/>
    <property type="molecule type" value="Genomic_DNA"/>
</dbReference>
<organism evidence="1 2">
    <name type="scientific">Gordonibacter massiliensis</name>
    <name type="common">ex Traore et al. 2017</name>
    <dbReference type="NCBI Taxonomy" id="1841863"/>
    <lineage>
        <taxon>Bacteria</taxon>
        <taxon>Bacillati</taxon>
        <taxon>Actinomycetota</taxon>
        <taxon>Coriobacteriia</taxon>
        <taxon>Eggerthellales</taxon>
        <taxon>Eggerthellaceae</taxon>
        <taxon>Gordonibacter</taxon>
    </lineage>
</organism>
<dbReference type="Proteomes" id="UP000587396">
    <property type="component" value="Unassembled WGS sequence"/>
</dbReference>
<sequence>MAKKVEKRPAIVATTEDGSPVVEVFAMRVEGDKLVMDCKALGSMRMDVVVSAEGIAAGWPVIKESRSAIMAFGKRVPGAIRAFKKAQKAAAVQASRQ</sequence>
<dbReference type="RefSeq" id="WP_185904040.1">
    <property type="nucleotide sequence ID" value="NZ_JACMSE010000001.1"/>
</dbReference>
<proteinExistence type="predicted"/>
<keyword evidence="2" id="KW-1185">Reference proteome</keyword>